<dbReference type="PRINTS" id="PR00389">
    <property type="entry name" value="PHPHLIPASEA2"/>
</dbReference>
<organism evidence="10 11">
    <name type="scientific">Dissostichus mawsoni</name>
    <name type="common">Antarctic cod</name>
    <dbReference type="NCBI Taxonomy" id="36200"/>
    <lineage>
        <taxon>Eukaryota</taxon>
        <taxon>Metazoa</taxon>
        <taxon>Chordata</taxon>
        <taxon>Craniata</taxon>
        <taxon>Vertebrata</taxon>
        <taxon>Euteleostomi</taxon>
        <taxon>Actinopterygii</taxon>
        <taxon>Neopterygii</taxon>
        <taxon>Teleostei</taxon>
        <taxon>Neoteleostei</taxon>
        <taxon>Acanthomorphata</taxon>
        <taxon>Eupercaria</taxon>
        <taxon>Perciformes</taxon>
        <taxon>Notothenioidei</taxon>
        <taxon>Nototheniidae</taxon>
        <taxon>Dissostichus</taxon>
    </lineage>
</organism>
<dbReference type="InterPro" id="IPR033113">
    <property type="entry name" value="PLA2_histidine"/>
</dbReference>
<keyword evidence="2 7" id="KW-0964">Secreted</keyword>
<feature type="active site" evidence="4">
    <location>
        <position position="165"/>
    </location>
</feature>
<dbReference type="SUPFAM" id="SSF48619">
    <property type="entry name" value="Phospholipase A2, PLA2"/>
    <property type="match status" value="1"/>
</dbReference>
<dbReference type="PANTHER" id="PTHR11716">
    <property type="entry name" value="PHOSPHOLIPASE A2 FAMILY MEMBER"/>
    <property type="match status" value="1"/>
</dbReference>
<feature type="compositionally biased region" description="Basic and acidic residues" evidence="8">
    <location>
        <begin position="268"/>
        <end position="283"/>
    </location>
</feature>
<evidence type="ECO:0000256" key="2">
    <source>
        <dbReference type="ARBA" id="ARBA00022525"/>
    </source>
</evidence>
<feature type="compositionally biased region" description="Basic residues" evidence="8">
    <location>
        <begin position="345"/>
        <end position="366"/>
    </location>
</feature>
<feature type="disulfide bond" evidence="5">
    <location>
        <begin position="102"/>
        <end position="118"/>
    </location>
</feature>
<dbReference type="GO" id="GO:0005576">
    <property type="term" value="C:extracellular region"/>
    <property type="evidence" value="ECO:0007669"/>
    <property type="project" value="UniProtKB-SubCell"/>
</dbReference>
<dbReference type="AlphaFoldDB" id="A0A7J5Z894"/>
<dbReference type="GO" id="GO:0005509">
    <property type="term" value="F:calcium ion binding"/>
    <property type="evidence" value="ECO:0007669"/>
    <property type="project" value="InterPro"/>
</dbReference>
<evidence type="ECO:0000313" key="10">
    <source>
        <dbReference type="EMBL" id="KAF3857763.1"/>
    </source>
</evidence>
<evidence type="ECO:0000256" key="4">
    <source>
        <dbReference type="PIRSR" id="PIRSR601211-1"/>
    </source>
</evidence>
<dbReference type="InterPro" id="IPR016090">
    <property type="entry name" value="PLA2-like_dom"/>
</dbReference>
<dbReference type="GO" id="GO:0005543">
    <property type="term" value="F:phospholipid binding"/>
    <property type="evidence" value="ECO:0007669"/>
    <property type="project" value="TreeGrafter"/>
</dbReference>
<feature type="disulfide bond" evidence="5">
    <location>
        <begin position="117"/>
        <end position="171"/>
    </location>
</feature>
<dbReference type="GO" id="GO:0016042">
    <property type="term" value="P:lipid catabolic process"/>
    <property type="evidence" value="ECO:0007669"/>
    <property type="project" value="InterPro"/>
</dbReference>
<dbReference type="EMBL" id="JAAKFY010000004">
    <property type="protein sequence ID" value="KAF3857763.1"/>
    <property type="molecule type" value="Genomic_DNA"/>
</dbReference>
<protein>
    <recommendedName>
        <fullName evidence="9">Phospholipase A2-like central domain-containing protein</fullName>
    </recommendedName>
</protein>
<dbReference type="InterPro" id="IPR036444">
    <property type="entry name" value="PLipase_A2_dom_sf"/>
</dbReference>
<proteinExistence type="inferred from homology"/>
<name>A0A7J5Z894_DISMA</name>
<dbReference type="Proteomes" id="UP000518266">
    <property type="component" value="Unassembled WGS sequence"/>
</dbReference>
<reference evidence="10 11" key="1">
    <citation type="submission" date="2020-03" db="EMBL/GenBank/DDBJ databases">
        <title>Dissostichus mawsoni Genome sequencing and assembly.</title>
        <authorList>
            <person name="Park H."/>
        </authorList>
    </citation>
    <scope>NUCLEOTIDE SEQUENCE [LARGE SCALE GENOMIC DNA]</scope>
    <source>
        <strain evidence="10">DM0001</strain>
        <tissue evidence="10">Muscle</tissue>
    </source>
</reference>
<dbReference type="OrthoDB" id="8856917at2759"/>
<feature type="disulfide bond" evidence="5">
    <location>
        <begin position="124"/>
        <end position="164"/>
    </location>
</feature>
<evidence type="ECO:0000313" key="11">
    <source>
        <dbReference type="Proteomes" id="UP000518266"/>
    </source>
</evidence>
<accession>A0A7J5Z894</accession>
<feature type="disulfide bond" evidence="5">
    <location>
        <begin position="131"/>
        <end position="157"/>
    </location>
</feature>
<dbReference type="PROSITE" id="PS00118">
    <property type="entry name" value="PA2_HIS"/>
    <property type="match status" value="1"/>
</dbReference>
<sequence length="571" mass="63581">MTFDINMMHLSLTMLHYPPPPPLHSLPVDIDLMKSLEDQIRPVRPRALCASIFCPDPEARDPNTDHMTGEEGHTRGMRLFSLKLRCATGICPRDLEDYGCSCRYESSGNPVDPLDSCCEAHRVCYQSAAPCRRTLIPLPNNSTCSAANSSCDAGDLCEQRFCECDHAAIDCMTRSEYNSSLKNLHESFCTAENQTDDLSAVNDSLSFFLSNSSFLSADMDPLMALNSSDSWGGVGNLSTPLPSSQSLLRTADSFIVTTSLTAKAPIRPSERRRSSEEEEERKTTMMKRRRELQMSKLKTSSLLCLLQQEPRPKQQQQWLKPQQQQHRLYPQMHPTRPLSSQTSIRLHHKPPSNLHHKPPSNLHHLRPPPLDLHHHTPPPSDLLHLRPPPSDLHHHTPPPSDLLHLRPPPSDLYHHKPPLDLHHNLHQTSSQTSSIRPPSSQTSSIRPPSSHTSSIRPPSSQTSSIRPPSSHTSSTRPPSSHTSSIRPPSSQTSSIRPPSSQTSSIRPPSSHTSSIKLHHLRLHRPPSSQSSSTRPPSSHTSSIRPPSSQTSSIRPPSSHTSSIKLHHLRPP</sequence>
<dbReference type="PANTHER" id="PTHR11716:SF1">
    <property type="entry name" value="OTOCONIN-90"/>
    <property type="match status" value="1"/>
</dbReference>
<evidence type="ECO:0000256" key="8">
    <source>
        <dbReference type="SAM" id="MobiDB-lite"/>
    </source>
</evidence>
<dbReference type="GO" id="GO:0047498">
    <property type="term" value="F:calcium-dependent phospholipase A2 activity"/>
    <property type="evidence" value="ECO:0007669"/>
    <property type="project" value="TreeGrafter"/>
</dbReference>
<dbReference type="Pfam" id="PF00068">
    <property type="entry name" value="Phospholip_A2_1"/>
    <property type="match status" value="1"/>
</dbReference>
<feature type="region of interest" description="Disordered" evidence="8">
    <location>
        <begin position="332"/>
        <end position="571"/>
    </location>
</feature>
<dbReference type="Gene3D" id="1.20.90.10">
    <property type="entry name" value="Phospholipase A2 domain"/>
    <property type="match status" value="1"/>
</dbReference>
<keyword evidence="3 5" id="KW-1015">Disulfide bond</keyword>
<evidence type="ECO:0000256" key="6">
    <source>
        <dbReference type="RuleBase" id="RU003654"/>
    </source>
</evidence>
<feature type="compositionally biased region" description="Basic and acidic residues" evidence="8">
    <location>
        <begin position="412"/>
        <end position="423"/>
    </location>
</feature>
<dbReference type="GO" id="GO:0006644">
    <property type="term" value="P:phospholipid metabolic process"/>
    <property type="evidence" value="ECO:0007669"/>
    <property type="project" value="InterPro"/>
</dbReference>
<feature type="compositionally biased region" description="Low complexity" evidence="8">
    <location>
        <begin position="427"/>
        <end position="515"/>
    </location>
</feature>
<keyword evidence="11" id="KW-1185">Reference proteome</keyword>
<dbReference type="GO" id="GO:0050482">
    <property type="term" value="P:arachidonate secretion"/>
    <property type="evidence" value="ECO:0007669"/>
    <property type="project" value="InterPro"/>
</dbReference>
<evidence type="ECO:0000256" key="5">
    <source>
        <dbReference type="PIRSR" id="PIRSR601211-3"/>
    </source>
</evidence>
<evidence type="ECO:0000259" key="9">
    <source>
        <dbReference type="SMART" id="SM00085"/>
    </source>
</evidence>
<comment type="similarity">
    <text evidence="6">Belongs to the phospholipase A2 family.</text>
</comment>
<feature type="active site" evidence="4">
    <location>
        <position position="121"/>
    </location>
</feature>
<comment type="caution">
    <text evidence="10">The sequence shown here is derived from an EMBL/GenBank/DDBJ whole genome shotgun (WGS) entry which is preliminary data.</text>
</comment>
<evidence type="ECO:0000256" key="1">
    <source>
        <dbReference type="ARBA" id="ARBA00004613"/>
    </source>
</evidence>
<evidence type="ECO:0000256" key="7">
    <source>
        <dbReference type="RuleBase" id="RU361236"/>
    </source>
</evidence>
<feature type="region of interest" description="Disordered" evidence="8">
    <location>
        <begin position="262"/>
        <end position="294"/>
    </location>
</feature>
<gene>
    <name evidence="10" type="ORF">F7725_010964</name>
</gene>
<dbReference type="SMART" id="SM00085">
    <property type="entry name" value="PA2c"/>
    <property type="match status" value="1"/>
</dbReference>
<comment type="subcellular location">
    <subcellularLocation>
        <location evidence="1 7">Secreted</location>
    </subcellularLocation>
</comment>
<feature type="compositionally biased region" description="Low complexity" evidence="8">
    <location>
        <begin position="525"/>
        <end position="563"/>
    </location>
</feature>
<feature type="domain" description="Phospholipase A2-like central" evidence="9">
    <location>
        <begin position="76"/>
        <end position="190"/>
    </location>
</feature>
<dbReference type="InterPro" id="IPR001211">
    <property type="entry name" value="PLA2"/>
</dbReference>
<evidence type="ECO:0000256" key="3">
    <source>
        <dbReference type="ARBA" id="ARBA00023157"/>
    </source>
</evidence>
<feature type="disulfide bond" evidence="5">
    <location>
        <begin position="151"/>
        <end position="162"/>
    </location>
</feature>